<dbReference type="InterPro" id="IPR029063">
    <property type="entry name" value="SAM-dependent_MTases_sf"/>
</dbReference>
<dbReference type="AlphaFoldDB" id="A0A931NG63"/>
<dbReference type="PANTHER" id="PTHR20974">
    <property type="entry name" value="UPF0585 PROTEIN CG18661"/>
    <property type="match status" value="1"/>
</dbReference>
<dbReference type="Gene3D" id="3.40.50.150">
    <property type="entry name" value="Vaccinia Virus protein VP39"/>
    <property type="match status" value="1"/>
</dbReference>
<proteinExistence type="predicted"/>
<sequence length="199" mass="21644">MPAPHSPAAERNQQPILEQLQRLLPAQGQALEIASGTGQHARHFVAGLPGWLWQPTEADPELLHWLRQPPRPARWRPPLPLDVAQPDWGLGEARFELVYCANLLHIAPWACCAGLMQGAARHLAPQGRLITYGPYLEAELPTAPSNLAFDADLRARHPAWGLRALADVAAEAARAGLRLSERVAMPANNLLLVFSAAGS</sequence>
<dbReference type="SUPFAM" id="SSF53335">
    <property type="entry name" value="S-adenosyl-L-methionine-dependent methyltransferases"/>
    <property type="match status" value="1"/>
</dbReference>
<dbReference type="RefSeq" id="WP_198110434.1">
    <property type="nucleotide sequence ID" value="NZ_JAEDAK010000004.1"/>
</dbReference>
<dbReference type="Pfam" id="PF06080">
    <property type="entry name" value="DUF938"/>
    <property type="match status" value="1"/>
</dbReference>
<accession>A0A931NG63</accession>
<evidence type="ECO:0000313" key="2">
    <source>
        <dbReference type="Proteomes" id="UP000613266"/>
    </source>
</evidence>
<gene>
    <name evidence="1" type="ORF">I7X39_07910</name>
</gene>
<dbReference type="Proteomes" id="UP000613266">
    <property type="component" value="Unassembled WGS sequence"/>
</dbReference>
<protein>
    <submittedName>
        <fullName evidence="1">DUF938 domain-containing protein</fullName>
    </submittedName>
</protein>
<organism evidence="1 2">
    <name type="scientific">Inhella proteolytica</name>
    <dbReference type="NCBI Taxonomy" id="2795029"/>
    <lineage>
        <taxon>Bacteria</taxon>
        <taxon>Pseudomonadati</taxon>
        <taxon>Pseudomonadota</taxon>
        <taxon>Betaproteobacteria</taxon>
        <taxon>Burkholderiales</taxon>
        <taxon>Sphaerotilaceae</taxon>
        <taxon>Inhella</taxon>
    </lineage>
</organism>
<keyword evidence="2" id="KW-1185">Reference proteome</keyword>
<comment type="caution">
    <text evidence="1">The sequence shown here is derived from an EMBL/GenBank/DDBJ whole genome shotgun (WGS) entry which is preliminary data.</text>
</comment>
<reference evidence="1" key="1">
    <citation type="submission" date="2020-12" db="EMBL/GenBank/DDBJ databases">
        <title>The genome sequence of Inhella sp. 1Y17.</title>
        <authorList>
            <person name="Liu Y."/>
        </authorList>
    </citation>
    <scope>NUCLEOTIDE SEQUENCE</scope>
    <source>
        <strain evidence="1">1Y17</strain>
    </source>
</reference>
<dbReference type="PANTHER" id="PTHR20974:SF0">
    <property type="entry name" value="UPF0585 PROTEIN CG18661"/>
    <property type="match status" value="1"/>
</dbReference>
<name>A0A931NG63_9BURK</name>
<evidence type="ECO:0000313" key="1">
    <source>
        <dbReference type="EMBL" id="MBH9576826.1"/>
    </source>
</evidence>
<dbReference type="EMBL" id="JAEDAK010000004">
    <property type="protein sequence ID" value="MBH9576826.1"/>
    <property type="molecule type" value="Genomic_DNA"/>
</dbReference>
<dbReference type="InterPro" id="IPR010342">
    <property type="entry name" value="DUF938"/>
</dbReference>